<comment type="caution">
    <text evidence="10">The sequence shown here is derived from an EMBL/GenBank/DDBJ whole genome shotgun (WGS) entry which is preliminary data.</text>
</comment>
<feature type="domain" description="Choline/carnitine acyltransferase" evidence="9">
    <location>
        <begin position="40"/>
        <end position="643"/>
    </location>
</feature>
<accession>A0A814E7B1</accession>
<comment type="similarity">
    <text evidence="1 8">Belongs to the carnitine/choline acetyltransferase family.</text>
</comment>
<evidence type="ECO:0000256" key="1">
    <source>
        <dbReference type="ARBA" id="ARBA00005232"/>
    </source>
</evidence>
<dbReference type="GO" id="GO:0045202">
    <property type="term" value="C:synapse"/>
    <property type="evidence" value="ECO:0007669"/>
    <property type="project" value="GOC"/>
</dbReference>
<evidence type="ECO:0000256" key="8">
    <source>
        <dbReference type="RuleBase" id="RU003801"/>
    </source>
</evidence>
<evidence type="ECO:0000313" key="10">
    <source>
        <dbReference type="EMBL" id="CAF0965570.1"/>
    </source>
</evidence>
<feature type="active site" description="Proton acceptor" evidence="7">
    <location>
        <position position="371"/>
    </location>
</feature>
<dbReference type="EC" id="2.3.1.6" evidence="5"/>
<evidence type="ECO:0000256" key="3">
    <source>
        <dbReference type="ARBA" id="ARBA00022979"/>
    </source>
</evidence>
<evidence type="ECO:0000256" key="4">
    <source>
        <dbReference type="ARBA" id="ARBA00023315"/>
    </source>
</evidence>
<dbReference type="InterPro" id="IPR042231">
    <property type="entry name" value="Cho/carn_acyl_trans_2"/>
</dbReference>
<name>A0A814E7B1_9BILA</name>
<dbReference type="InterPro" id="IPR000542">
    <property type="entry name" value="Carn_acyl_trans"/>
</dbReference>
<dbReference type="GO" id="GO:0007274">
    <property type="term" value="P:neuromuscular synaptic transmission"/>
    <property type="evidence" value="ECO:0007669"/>
    <property type="project" value="TreeGrafter"/>
</dbReference>
<dbReference type="InterPro" id="IPR023213">
    <property type="entry name" value="CAT-like_dom_sf"/>
</dbReference>
<keyword evidence="12" id="KW-1185">Reference proteome</keyword>
<evidence type="ECO:0000259" key="9">
    <source>
        <dbReference type="Pfam" id="PF00755"/>
    </source>
</evidence>
<dbReference type="GO" id="GO:0005737">
    <property type="term" value="C:cytoplasm"/>
    <property type="evidence" value="ECO:0007669"/>
    <property type="project" value="TreeGrafter"/>
</dbReference>
<dbReference type="Gene3D" id="3.30.559.70">
    <property type="entry name" value="Choline/Carnitine o-acyltransferase, domain 2"/>
    <property type="match status" value="1"/>
</dbReference>
<evidence type="ECO:0000256" key="5">
    <source>
        <dbReference type="ARBA" id="ARBA00039091"/>
    </source>
</evidence>
<gene>
    <name evidence="10" type="ORF">GPM918_LOCUS11959</name>
    <name evidence="11" type="ORF">SRO942_LOCUS11960</name>
</gene>
<reference evidence="10" key="1">
    <citation type="submission" date="2021-02" db="EMBL/GenBank/DDBJ databases">
        <authorList>
            <person name="Nowell W R."/>
        </authorList>
    </citation>
    <scope>NUCLEOTIDE SEQUENCE</scope>
</reference>
<dbReference type="SUPFAM" id="SSF52777">
    <property type="entry name" value="CoA-dependent acyltransferases"/>
    <property type="match status" value="2"/>
</dbReference>
<protein>
    <recommendedName>
        <fullName evidence="6">Choline O-acetyltransferase</fullName>
        <ecNumber evidence="5">2.3.1.6</ecNumber>
    </recommendedName>
</protein>
<organism evidence="10 12">
    <name type="scientific">Didymodactylos carnosus</name>
    <dbReference type="NCBI Taxonomy" id="1234261"/>
    <lineage>
        <taxon>Eukaryota</taxon>
        <taxon>Metazoa</taxon>
        <taxon>Spiralia</taxon>
        <taxon>Gnathifera</taxon>
        <taxon>Rotifera</taxon>
        <taxon>Eurotatoria</taxon>
        <taxon>Bdelloidea</taxon>
        <taxon>Philodinida</taxon>
        <taxon>Philodinidae</taxon>
        <taxon>Didymodactylos</taxon>
    </lineage>
</organism>
<dbReference type="Proteomes" id="UP000663829">
    <property type="component" value="Unassembled WGS sequence"/>
</dbReference>
<dbReference type="PANTHER" id="PTHR22589:SF14">
    <property type="entry name" value="CHOLINE O-ACETYLTRANSFERASE"/>
    <property type="match status" value="1"/>
</dbReference>
<dbReference type="GO" id="GO:0004102">
    <property type="term" value="F:choline O-acetyltransferase activity"/>
    <property type="evidence" value="ECO:0007669"/>
    <property type="project" value="UniProtKB-EC"/>
</dbReference>
<dbReference type="PANTHER" id="PTHR22589">
    <property type="entry name" value="CARNITINE O-ACYLTRANSFERASE"/>
    <property type="match status" value="1"/>
</dbReference>
<keyword evidence="2 8" id="KW-0808">Transferase</keyword>
<dbReference type="Proteomes" id="UP000681722">
    <property type="component" value="Unassembled WGS sequence"/>
</dbReference>
<evidence type="ECO:0000256" key="2">
    <source>
        <dbReference type="ARBA" id="ARBA00022679"/>
    </source>
</evidence>
<dbReference type="AlphaFoldDB" id="A0A814E7B1"/>
<sequence length="697" mass="80556">METLPLQLPTLNKYIKRIKRQQTEDKDCIKWDVEKQLAKLPVPDLNLTLDKYLRCLQPILPAEKFEYIQKLVEEFCSPNGIGHHLQELLLKYASETENWSYNWWLSDMYLSNPLALPINSNPALVLPKQSFKDENDHLKFVSKLICGILDYKVLIDARELPIDRATSREKGQPLCMEQYYRLFSSYRIPGADKDRLLLTKTKVMHEPEHVIVAYRNTFWVLDVVVNFTRLDEDDLYALLKRIVQMTDEDPVSDDVGICSSLPRRMWGKIRMELITDALNRDSLDLIERCIFLVCLDKAEKDWDIYTNISGSDDDEDNALNKHFDVERHVVSLAEQMLHGGKNMLNCCNRWYDKTMQFIIGSDGACGVNYEHSPAEGIAVIQLIEHLFRYMTEKSQDRFRRSKSLCELPTPHRLKWSLSKLLLKQIKIAKDTLRSSIDDFDLSILEFDDYGKAFVKLHNMSPDAFIQMSLQFTYFKMYDKLVSTYESASTRRFYLGRVDNIRANTPEALEWAQSMMDEENRIPAAEKLRLFRRAMQAQTDLMIQNILGQGMDNHMLALKQIAHDYQIPTPELFLDESYKISNHFALSTSQVTTNLPESFMCYGAVVPDGYGCSYNVRDDHFLFCISSFKSCSTTDSKRFADVLTDTLYEIRDLCTLVQKQQTLALRRPSYASKMGLPVTPLITTGTMNVIATGPSKTV</sequence>
<dbReference type="Gene3D" id="3.30.559.10">
    <property type="entry name" value="Chloramphenicol acetyltransferase-like domain"/>
    <property type="match status" value="1"/>
</dbReference>
<keyword evidence="3" id="KW-0530">Neurotransmitter biosynthesis</keyword>
<evidence type="ECO:0000313" key="11">
    <source>
        <dbReference type="EMBL" id="CAF3739181.1"/>
    </source>
</evidence>
<proteinExistence type="inferred from homology"/>
<dbReference type="InterPro" id="IPR039551">
    <property type="entry name" value="Cho/carn_acyl_trans"/>
</dbReference>
<dbReference type="PROSITE" id="PS00440">
    <property type="entry name" value="ACYLTRANSF_C_2"/>
    <property type="match status" value="1"/>
</dbReference>
<keyword evidence="4 8" id="KW-0012">Acyltransferase</keyword>
<dbReference type="EMBL" id="CAJNOQ010002561">
    <property type="protein sequence ID" value="CAF0965570.1"/>
    <property type="molecule type" value="Genomic_DNA"/>
</dbReference>
<evidence type="ECO:0000256" key="6">
    <source>
        <dbReference type="ARBA" id="ARBA00040495"/>
    </source>
</evidence>
<dbReference type="EMBL" id="CAJOBC010002561">
    <property type="protein sequence ID" value="CAF3739181.1"/>
    <property type="molecule type" value="Genomic_DNA"/>
</dbReference>
<dbReference type="GO" id="GO:0008292">
    <property type="term" value="P:acetylcholine biosynthetic process"/>
    <property type="evidence" value="ECO:0007669"/>
    <property type="project" value="TreeGrafter"/>
</dbReference>
<dbReference type="OrthoDB" id="240216at2759"/>
<dbReference type="GO" id="GO:0043005">
    <property type="term" value="C:neuron projection"/>
    <property type="evidence" value="ECO:0007669"/>
    <property type="project" value="TreeGrafter"/>
</dbReference>
<evidence type="ECO:0000313" key="12">
    <source>
        <dbReference type="Proteomes" id="UP000663829"/>
    </source>
</evidence>
<dbReference type="Pfam" id="PF00755">
    <property type="entry name" value="Carn_acyltransf"/>
    <property type="match status" value="1"/>
</dbReference>
<evidence type="ECO:0000256" key="7">
    <source>
        <dbReference type="PIRSR" id="PIRSR600542-1"/>
    </source>
</evidence>